<dbReference type="InParanoid" id="B4IZ82"/>
<feature type="signal peptide" evidence="12">
    <location>
        <begin position="1"/>
        <end position="24"/>
    </location>
</feature>
<evidence type="ECO:0000256" key="9">
    <source>
        <dbReference type="ARBA" id="ARBA00023136"/>
    </source>
</evidence>
<proteinExistence type="inferred from homology"/>
<evidence type="ECO:0000256" key="1">
    <source>
        <dbReference type="ARBA" id="ARBA00004323"/>
    </source>
</evidence>
<evidence type="ECO:0000256" key="5">
    <source>
        <dbReference type="ARBA" id="ARBA00022692"/>
    </source>
</evidence>
<evidence type="ECO:0000256" key="6">
    <source>
        <dbReference type="ARBA" id="ARBA00022968"/>
    </source>
</evidence>
<dbReference type="OrthoDB" id="115198at2759"/>
<dbReference type="Proteomes" id="UP000001070">
    <property type="component" value="Unassembled WGS sequence"/>
</dbReference>
<sequence>MDKRSLCCLIICVNVCFVLWLVSMQQLESDEAGTLSTLSTQLQQQQLQQQQQQQQLQSSANGSSSKPNQIHDPSRTQQLSSNLSSYYYYSYSNYYNSPSQVVSLDKAATPISTTTSMTTEPSEMALDANQLIDLHHFGYLMEQPACESHILALILVHTAPKNAEKRSLIRQSWGGAPMTSQSPLRLVFLLGAVPADELELQHSLERENARHRDMVQGNFQDAYRNMTYKHVMALKWFNSNCSHAQLLIKVDDDVFVNTPQLIKLLLLREPPTLNSNLTSSTSATPSTLASLLQQRRELLFCRPVMASRVKRSYRSKWRVSFREYAESYYPPYCPGFAIVYSADVVQRLYQAAQHAAYFWVDDVHITGILAQQTNTTITTLHPFVLYVDDCQRLLSGERDIDQLEFLFTWHTISSSQIGALWQLYAAQNYTLPHRNAQMVETLDGDGASDTGWS</sequence>
<dbReference type="HOGENOM" id="CLU_036849_2_0_1"/>
<keyword evidence="12" id="KW-0732">Signal</keyword>
<dbReference type="GO" id="GO:0000139">
    <property type="term" value="C:Golgi membrane"/>
    <property type="evidence" value="ECO:0007669"/>
    <property type="project" value="UniProtKB-SubCell"/>
</dbReference>
<dbReference type="GO" id="GO:0016758">
    <property type="term" value="F:hexosyltransferase activity"/>
    <property type="evidence" value="ECO:0007669"/>
    <property type="project" value="InterPro"/>
</dbReference>
<comment type="similarity">
    <text evidence="2 10">Belongs to the glycosyltransferase 31 family.</text>
</comment>
<dbReference type="Gene3D" id="3.90.550.50">
    <property type="match status" value="1"/>
</dbReference>
<dbReference type="KEGG" id="dgr:6557752"/>
<evidence type="ECO:0000256" key="11">
    <source>
        <dbReference type="SAM" id="MobiDB-lite"/>
    </source>
</evidence>
<keyword evidence="9" id="KW-0472">Membrane</keyword>
<keyword evidence="6" id="KW-0735">Signal-anchor</keyword>
<dbReference type="PANTHER" id="PTHR11214:SF376">
    <property type="entry name" value="HEXOSYLTRANSFERASE"/>
    <property type="match status" value="1"/>
</dbReference>
<protein>
    <recommendedName>
        <fullName evidence="10">Hexosyltransferase</fullName>
        <ecNumber evidence="10">2.4.1.-</ecNumber>
    </recommendedName>
</protein>
<keyword evidence="7" id="KW-1133">Transmembrane helix</keyword>
<evidence type="ECO:0000256" key="2">
    <source>
        <dbReference type="ARBA" id="ARBA00008661"/>
    </source>
</evidence>
<dbReference type="AlphaFoldDB" id="B4IZ82"/>
<name>B4IZ82_DROGR</name>
<evidence type="ECO:0000313" key="13">
    <source>
        <dbReference type="EMBL" id="EDV95604.1"/>
    </source>
</evidence>
<evidence type="ECO:0000256" key="7">
    <source>
        <dbReference type="ARBA" id="ARBA00022989"/>
    </source>
</evidence>
<dbReference type="eggNOG" id="KOG2287">
    <property type="taxonomic scope" value="Eukaryota"/>
</dbReference>
<gene>
    <name evidence="13" type="primary">Dgri\GH15689</name>
    <name evidence="13" type="ORF">Dgri_GH15689</name>
</gene>
<evidence type="ECO:0000256" key="8">
    <source>
        <dbReference type="ARBA" id="ARBA00023034"/>
    </source>
</evidence>
<feature type="region of interest" description="Disordered" evidence="11">
    <location>
        <begin position="49"/>
        <end position="76"/>
    </location>
</feature>
<evidence type="ECO:0000256" key="4">
    <source>
        <dbReference type="ARBA" id="ARBA00022679"/>
    </source>
</evidence>
<keyword evidence="4" id="KW-0808">Transferase</keyword>
<dbReference type="Pfam" id="PF01762">
    <property type="entry name" value="Galactosyl_T"/>
    <property type="match status" value="1"/>
</dbReference>
<dbReference type="EC" id="2.4.1.-" evidence="10"/>
<keyword evidence="8 10" id="KW-0333">Golgi apparatus</keyword>
<evidence type="ECO:0000256" key="12">
    <source>
        <dbReference type="SAM" id="SignalP"/>
    </source>
</evidence>
<dbReference type="GO" id="GO:0006493">
    <property type="term" value="P:protein O-linked glycosylation"/>
    <property type="evidence" value="ECO:0007669"/>
    <property type="project" value="TreeGrafter"/>
</dbReference>
<dbReference type="FunCoup" id="B4IZ82">
    <property type="interactions" value="77"/>
</dbReference>
<keyword evidence="3 10" id="KW-0328">Glycosyltransferase</keyword>
<evidence type="ECO:0000256" key="10">
    <source>
        <dbReference type="RuleBase" id="RU363063"/>
    </source>
</evidence>
<dbReference type="FunFam" id="3.90.550.50:FF:000028">
    <property type="entry name" value="Hexosyltransferase"/>
    <property type="match status" value="1"/>
</dbReference>
<reference evidence="13 14" key="1">
    <citation type="journal article" date="2007" name="Nature">
        <title>Evolution of genes and genomes on the Drosophila phylogeny.</title>
        <authorList>
            <consortium name="Drosophila 12 Genomes Consortium"/>
            <person name="Clark A.G."/>
            <person name="Eisen M.B."/>
            <person name="Smith D.R."/>
            <person name="Bergman C.M."/>
            <person name="Oliver B."/>
            <person name="Markow T.A."/>
            <person name="Kaufman T.C."/>
            <person name="Kellis M."/>
            <person name="Gelbart W."/>
            <person name="Iyer V.N."/>
            <person name="Pollard D.A."/>
            <person name="Sackton T.B."/>
            <person name="Larracuente A.M."/>
            <person name="Singh N.D."/>
            <person name="Abad J.P."/>
            <person name="Abt D.N."/>
            <person name="Adryan B."/>
            <person name="Aguade M."/>
            <person name="Akashi H."/>
            <person name="Anderson W.W."/>
            <person name="Aquadro C.F."/>
            <person name="Ardell D.H."/>
            <person name="Arguello R."/>
            <person name="Artieri C.G."/>
            <person name="Barbash D.A."/>
            <person name="Barker D."/>
            <person name="Barsanti P."/>
            <person name="Batterham P."/>
            <person name="Batzoglou S."/>
            <person name="Begun D."/>
            <person name="Bhutkar A."/>
            <person name="Blanco E."/>
            <person name="Bosak S.A."/>
            <person name="Bradley R.K."/>
            <person name="Brand A.D."/>
            <person name="Brent M.R."/>
            <person name="Brooks A.N."/>
            <person name="Brown R.H."/>
            <person name="Butlin R.K."/>
            <person name="Caggese C."/>
            <person name="Calvi B.R."/>
            <person name="Bernardo de Carvalho A."/>
            <person name="Caspi A."/>
            <person name="Castrezana S."/>
            <person name="Celniker S.E."/>
            <person name="Chang J.L."/>
            <person name="Chapple C."/>
            <person name="Chatterji S."/>
            <person name="Chinwalla A."/>
            <person name="Civetta A."/>
            <person name="Clifton S.W."/>
            <person name="Comeron J.M."/>
            <person name="Costello J.C."/>
            <person name="Coyne J.A."/>
            <person name="Daub J."/>
            <person name="David R.G."/>
            <person name="Delcher A.L."/>
            <person name="Delehaunty K."/>
            <person name="Do C.B."/>
            <person name="Ebling H."/>
            <person name="Edwards K."/>
            <person name="Eickbush T."/>
            <person name="Evans J.D."/>
            <person name="Filipski A."/>
            <person name="Findeiss S."/>
            <person name="Freyhult E."/>
            <person name="Fulton L."/>
            <person name="Fulton R."/>
            <person name="Garcia A.C."/>
            <person name="Gardiner A."/>
            <person name="Garfield D.A."/>
            <person name="Garvin B.E."/>
            <person name="Gibson G."/>
            <person name="Gilbert D."/>
            <person name="Gnerre S."/>
            <person name="Godfrey J."/>
            <person name="Good R."/>
            <person name="Gotea V."/>
            <person name="Gravely B."/>
            <person name="Greenberg A.J."/>
            <person name="Griffiths-Jones S."/>
            <person name="Gross S."/>
            <person name="Guigo R."/>
            <person name="Gustafson E.A."/>
            <person name="Haerty W."/>
            <person name="Hahn M.W."/>
            <person name="Halligan D.L."/>
            <person name="Halpern A.L."/>
            <person name="Halter G.M."/>
            <person name="Han M.V."/>
            <person name="Heger A."/>
            <person name="Hillier L."/>
            <person name="Hinrichs A.S."/>
            <person name="Holmes I."/>
            <person name="Hoskins R.A."/>
            <person name="Hubisz M.J."/>
            <person name="Hultmark D."/>
            <person name="Huntley M.A."/>
            <person name="Jaffe D.B."/>
            <person name="Jagadeeshan S."/>
            <person name="Jeck W.R."/>
            <person name="Johnson J."/>
            <person name="Jones C.D."/>
            <person name="Jordan W.C."/>
            <person name="Karpen G.H."/>
            <person name="Kataoka E."/>
            <person name="Keightley P.D."/>
            <person name="Kheradpour P."/>
            <person name="Kirkness E.F."/>
            <person name="Koerich L.B."/>
            <person name="Kristiansen K."/>
            <person name="Kudrna D."/>
            <person name="Kulathinal R.J."/>
            <person name="Kumar S."/>
            <person name="Kwok R."/>
            <person name="Lander E."/>
            <person name="Langley C.H."/>
            <person name="Lapoint R."/>
            <person name="Lazzaro B.P."/>
            <person name="Lee S.J."/>
            <person name="Levesque L."/>
            <person name="Li R."/>
            <person name="Lin C.F."/>
            <person name="Lin M.F."/>
            <person name="Lindblad-Toh K."/>
            <person name="Llopart A."/>
            <person name="Long M."/>
            <person name="Low L."/>
            <person name="Lozovsky E."/>
            <person name="Lu J."/>
            <person name="Luo M."/>
            <person name="Machado C.A."/>
            <person name="Makalowski W."/>
            <person name="Marzo M."/>
            <person name="Matsuda M."/>
            <person name="Matzkin L."/>
            <person name="McAllister B."/>
            <person name="McBride C.S."/>
            <person name="McKernan B."/>
            <person name="McKernan K."/>
            <person name="Mendez-Lago M."/>
            <person name="Minx P."/>
            <person name="Mollenhauer M.U."/>
            <person name="Montooth K."/>
            <person name="Mount S.M."/>
            <person name="Mu X."/>
            <person name="Myers E."/>
            <person name="Negre B."/>
            <person name="Newfeld S."/>
            <person name="Nielsen R."/>
            <person name="Noor M.A."/>
            <person name="O'Grady P."/>
            <person name="Pachter L."/>
            <person name="Papaceit M."/>
            <person name="Parisi M.J."/>
            <person name="Parisi M."/>
            <person name="Parts L."/>
            <person name="Pedersen J.S."/>
            <person name="Pesole G."/>
            <person name="Phillippy A.M."/>
            <person name="Ponting C.P."/>
            <person name="Pop M."/>
            <person name="Porcelli D."/>
            <person name="Powell J.R."/>
            <person name="Prohaska S."/>
            <person name="Pruitt K."/>
            <person name="Puig M."/>
            <person name="Quesneville H."/>
            <person name="Ram K.R."/>
            <person name="Rand D."/>
            <person name="Rasmussen M.D."/>
            <person name="Reed L.K."/>
            <person name="Reenan R."/>
            <person name="Reily A."/>
            <person name="Remington K.A."/>
            <person name="Rieger T.T."/>
            <person name="Ritchie M.G."/>
            <person name="Robin C."/>
            <person name="Rogers Y.H."/>
            <person name="Rohde C."/>
            <person name="Rozas J."/>
            <person name="Rubenfield M.J."/>
            <person name="Ruiz A."/>
            <person name="Russo S."/>
            <person name="Salzberg S.L."/>
            <person name="Sanchez-Gracia A."/>
            <person name="Saranga D.J."/>
            <person name="Sato H."/>
            <person name="Schaeffer S.W."/>
            <person name="Schatz M.C."/>
            <person name="Schlenke T."/>
            <person name="Schwartz R."/>
            <person name="Segarra C."/>
            <person name="Singh R.S."/>
            <person name="Sirot L."/>
            <person name="Sirota M."/>
            <person name="Sisneros N.B."/>
            <person name="Smith C.D."/>
            <person name="Smith T.F."/>
            <person name="Spieth J."/>
            <person name="Stage D.E."/>
            <person name="Stark A."/>
            <person name="Stephan W."/>
            <person name="Strausberg R.L."/>
            <person name="Strempel S."/>
            <person name="Sturgill D."/>
            <person name="Sutton G."/>
            <person name="Sutton G.G."/>
            <person name="Tao W."/>
            <person name="Teichmann S."/>
            <person name="Tobari Y.N."/>
            <person name="Tomimura Y."/>
            <person name="Tsolas J.M."/>
            <person name="Valente V.L."/>
            <person name="Venter E."/>
            <person name="Venter J.C."/>
            <person name="Vicario S."/>
            <person name="Vieira F.G."/>
            <person name="Vilella A.J."/>
            <person name="Villasante A."/>
            <person name="Walenz B."/>
            <person name="Wang J."/>
            <person name="Wasserman M."/>
            <person name="Watts T."/>
            <person name="Wilson D."/>
            <person name="Wilson R.K."/>
            <person name="Wing R.A."/>
            <person name="Wolfner M.F."/>
            <person name="Wong A."/>
            <person name="Wong G.K."/>
            <person name="Wu C.I."/>
            <person name="Wu G."/>
            <person name="Yamamoto D."/>
            <person name="Yang H.P."/>
            <person name="Yang S.P."/>
            <person name="Yorke J.A."/>
            <person name="Yoshida K."/>
            <person name="Zdobnov E."/>
            <person name="Zhang P."/>
            <person name="Zhang Y."/>
            <person name="Zimin A.V."/>
            <person name="Baldwin J."/>
            <person name="Abdouelleil A."/>
            <person name="Abdulkadir J."/>
            <person name="Abebe A."/>
            <person name="Abera B."/>
            <person name="Abreu J."/>
            <person name="Acer S.C."/>
            <person name="Aftuck L."/>
            <person name="Alexander A."/>
            <person name="An P."/>
            <person name="Anderson E."/>
            <person name="Anderson S."/>
            <person name="Arachi H."/>
            <person name="Azer M."/>
            <person name="Bachantsang P."/>
            <person name="Barry A."/>
            <person name="Bayul T."/>
            <person name="Berlin A."/>
            <person name="Bessette D."/>
            <person name="Bloom T."/>
            <person name="Blye J."/>
            <person name="Boguslavskiy L."/>
            <person name="Bonnet C."/>
            <person name="Boukhgalter B."/>
            <person name="Bourzgui I."/>
            <person name="Brown A."/>
            <person name="Cahill P."/>
            <person name="Channer S."/>
            <person name="Cheshatsang Y."/>
            <person name="Chuda L."/>
            <person name="Citroen M."/>
            <person name="Collymore A."/>
            <person name="Cooke P."/>
            <person name="Costello M."/>
            <person name="D'Aco K."/>
            <person name="Daza R."/>
            <person name="De Haan G."/>
            <person name="DeGray S."/>
            <person name="DeMaso C."/>
            <person name="Dhargay N."/>
            <person name="Dooley K."/>
            <person name="Dooley E."/>
            <person name="Doricent M."/>
            <person name="Dorje P."/>
            <person name="Dorjee K."/>
            <person name="Dupes A."/>
            <person name="Elong R."/>
            <person name="Falk J."/>
            <person name="Farina A."/>
            <person name="Faro S."/>
            <person name="Ferguson D."/>
            <person name="Fisher S."/>
            <person name="Foley C.D."/>
            <person name="Franke A."/>
            <person name="Friedrich D."/>
            <person name="Gadbois L."/>
            <person name="Gearin G."/>
            <person name="Gearin C.R."/>
            <person name="Giannoukos G."/>
            <person name="Goode T."/>
            <person name="Graham J."/>
            <person name="Grandbois E."/>
            <person name="Grewal S."/>
            <person name="Gyaltsen K."/>
            <person name="Hafez N."/>
            <person name="Hagos B."/>
            <person name="Hall J."/>
            <person name="Henson C."/>
            <person name="Hollinger A."/>
            <person name="Honan T."/>
            <person name="Huard M.D."/>
            <person name="Hughes L."/>
            <person name="Hurhula B."/>
            <person name="Husby M.E."/>
            <person name="Kamat A."/>
            <person name="Kanga B."/>
            <person name="Kashin S."/>
            <person name="Khazanovich D."/>
            <person name="Kisner P."/>
            <person name="Lance K."/>
            <person name="Lara M."/>
            <person name="Lee W."/>
            <person name="Lennon N."/>
            <person name="Letendre F."/>
            <person name="LeVine R."/>
            <person name="Lipovsky A."/>
            <person name="Liu X."/>
            <person name="Liu J."/>
            <person name="Liu S."/>
            <person name="Lokyitsang T."/>
            <person name="Lokyitsang Y."/>
            <person name="Lubonja R."/>
            <person name="Lui A."/>
            <person name="MacDonald P."/>
            <person name="Magnisalis V."/>
            <person name="Maru K."/>
            <person name="Matthews C."/>
            <person name="McCusker W."/>
            <person name="McDonough S."/>
            <person name="Mehta T."/>
            <person name="Meldrim J."/>
            <person name="Meneus L."/>
            <person name="Mihai O."/>
            <person name="Mihalev A."/>
            <person name="Mihova T."/>
            <person name="Mittelman R."/>
            <person name="Mlenga V."/>
            <person name="Montmayeur A."/>
            <person name="Mulrain L."/>
            <person name="Navidi A."/>
            <person name="Naylor J."/>
            <person name="Negash T."/>
            <person name="Nguyen T."/>
            <person name="Nguyen N."/>
            <person name="Nicol R."/>
            <person name="Norbu C."/>
            <person name="Norbu N."/>
            <person name="Novod N."/>
            <person name="O'Neill B."/>
            <person name="Osman S."/>
            <person name="Markiewicz E."/>
            <person name="Oyono O.L."/>
            <person name="Patti C."/>
            <person name="Phunkhang P."/>
            <person name="Pierre F."/>
            <person name="Priest M."/>
            <person name="Raghuraman S."/>
            <person name="Rege F."/>
            <person name="Reyes R."/>
            <person name="Rise C."/>
            <person name="Rogov P."/>
            <person name="Ross K."/>
            <person name="Ryan E."/>
            <person name="Settipalli S."/>
            <person name="Shea T."/>
            <person name="Sherpa N."/>
            <person name="Shi L."/>
            <person name="Shih D."/>
            <person name="Sparrow T."/>
            <person name="Spaulding J."/>
            <person name="Stalker J."/>
            <person name="Stange-Thomann N."/>
            <person name="Stavropoulos S."/>
            <person name="Stone C."/>
            <person name="Strader C."/>
            <person name="Tesfaye S."/>
            <person name="Thomson T."/>
            <person name="Thoulutsang Y."/>
            <person name="Thoulutsang D."/>
            <person name="Topham K."/>
            <person name="Topping I."/>
            <person name="Tsamla T."/>
            <person name="Vassiliev H."/>
            <person name="Vo A."/>
            <person name="Wangchuk T."/>
            <person name="Wangdi T."/>
            <person name="Weiand M."/>
            <person name="Wilkinson J."/>
            <person name="Wilson A."/>
            <person name="Yadav S."/>
            <person name="Young G."/>
            <person name="Yu Q."/>
            <person name="Zembek L."/>
            <person name="Zhong D."/>
            <person name="Zimmer A."/>
            <person name="Zwirko Z."/>
            <person name="Jaffe D.B."/>
            <person name="Alvarez P."/>
            <person name="Brockman W."/>
            <person name="Butler J."/>
            <person name="Chin C."/>
            <person name="Gnerre S."/>
            <person name="Grabherr M."/>
            <person name="Kleber M."/>
            <person name="Mauceli E."/>
            <person name="MacCallum I."/>
        </authorList>
    </citation>
    <scope>NUCLEOTIDE SEQUENCE [LARGE SCALE GENOMIC DNA]</scope>
    <source>
        <strain evidence="14">Tucson 15287-2541.00</strain>
    </source>
</reference>
<dbReference type="PhylomeDB" id="B4IZ82"/>
<evidence type="ECO:0000313" key="14">
    <source>
        <dbReference type="Proteomes" id="UP000001070"/>
    </source>
</evidence>
<dbReference type="PANTHER" id="PTHR11214">
    <property type="entry name" value="BETA-1,3-N-ACETYLGLUCOSAMINYLTRANSFERASE"/>
    <property type="match status" value="1"/>
</dbReference>
<dbReference type="OMA" id="MVQGNFQ"/>
<dbReference type="STRING" id="7222.B4IZ82"/>
<keyword evidence="14" id="KW-1185">Reference proteome</keyword>
<organism evidence="14">
    <name type="scientific">Drosophila grimshawi</name>
    <name type="common">Hawaiian fruit fly</name>
    <name type="synonym">Idiomyia grimshawi</name>
    <dbReference type="NCBI Taxonomy" id="7222"/>
    <lineage>
        <taxon>Eukaryota</taxon>
        <taxon>Metazoa</taxon>
        <taxon>Ecdysozoa</taxon>
        <taxon>Arthropoda</taxon>
        <taxon>Hexapoda</taxon>
        <taxon>Insecta</taxon>
        <taxon>Pterygota</taxon>
        <taxon>Neoptera</taxon>
        <taxon>Endopterygota</taxon>
        <taxon>Diptera</taxon>
        <taxon>Brachycera</taxon>
        <taxon>Muscomorpha</taxon>
        <taxon>Ephydroidea</taxon>
        <taxon>Drosophilidae</taxon>
        <taxon>Drosophila</taxon>
        <taxon>Hawaiian Drosophila</taxon>
    </lineage>
</organism>
<feature type="compositionally biased region" description="Low complexity" evidence="11">
    <location>
        <begin position="49"/>
        <end position="59"/>
    </location>
</feature>
<keyword evidence="5" id="KW-0812">Transmembrane</keyword>
<comment type="subcellular location">
    <subcellularLocation>
        <location evidence="1 10">Golgi apparatus membrane</location>
        <topology evidence="1 10">Single-pass type II membrane protein</topology>
    </subcellularLocation>
</comment>
<dbReference type="EMBL" id="CH916366">
    <property type="protein sequence ID" value="EDV95604.1"/>
    <property type="molecule type" value="Genomic_DNA"/>
</dbReference>
<accession>B4IZ82</accession>
<evidence type="ECO:0000256" key="3">
    <source>
        <dbReference type="ARBA" id="ARBA00022676"/>
    </source>
</evidence>
<dbReference type="InterPro" id="IPR002659">
    <property type="entry name" value="Glyco_trans_31"/>
</dbReference>
<feature type="chain" id="PRO_5002808000" description="Hexosyltransferase" evidence="12">
    <location>
        <begin position="25"/>
        <end position="453"/>
    </location>
</feature>